<evidence type="ECO:0000256" key="4">
    <source>
        <dbReference type="ARBA" id="ARBA00022989"/>
    </source>
</evidence>
<dbReference type="GO" id="GO:0016020">
    <property type="term" value="C:membrane"/>
    <property type="evidence" value="ECO:0007669"/>
    <property type="project" value="UniProtKB-SubCell"/>
</dbReference>
<proteinExistence type="predicted"/>
<dbReference type="Gene3D" id="1.20.1740.10">
    <property type="entry name" value="Amino acid/polyamine transporter I"/>
    <property type="match status" value="1"/>
</dbReference>
<protein>
    <submittedName>
        <fullName evidence="8">Choline transport protein</fullName>
    </submittedName>
</protein>
<dbReference type="Pfam" id="PF13520">
    <property type="entry name" value="AA_permease_2"/>
    <property type="match status" value="1"/>
</dbReference>
<feature type="compositionally biased region" description="Basic and acidic residues" evidence="6">
    <location>
        <begin position="27"/>
        <end position="36"/>
    </location>
</feature>
<sequence length="512" mass="55666">MSNGCLDKVGEKAEPTGTWPSLEDGNLGEHHEVHDPAERPKPFTTLAAMGVGHSISNTAITVIVGLSSGISFGGGPLYFWSFLLMALVALCVAVSLGELSSAMPHAGGQYFWVAQLCPPNRFRRLISYMVGILAWASAVCTGTSVCLAVPQMVLGMISLKSPDFVQKPWMLFVGFQMTNWVTFTFNCFERILPLCNKSILAFTVSALIVIFISLLAAPRTRAPPRFVFLDIWNESGWASWVAFLIGMNGTNWGFSCLDVASHLADEVPDPRRDIPKALLSTVALGTFTGIPITLALFFAISNMDNVVTSGVPSLEILYQAFNGSFAAAIGLQTLVLISATGAIVGIHTWQSRMAYAFSRDGGFPFSKHMGKIAPSPFSTPVWAHVWSSVWISLLGCLSLGSTTALNSFIAAGILLQYITYSTAIVLLLLRGRHNLAHGPFWFPRIGYIANIVTVAWCVISVIFYCFPYALPVQAGKMNYVSCVLVGIILYALAYWVFYGRTRFVLPASDTLH</sequence>
<dbReference type="GO" id="GO:0022857">
    <property type="term" value="F:transmembrane transporter activity"/>
    <property type="evidence" value="ECO:0007669"/>
    <property type="project" value="InterPro"/>
</dbReference>
<evidence type="ECO:0000256" key="7">
    <source>
        <dbReference type="SAM" id="Phobius"/>
    </source>
</evidence>
<accession>A0AAN4PRY6</accession>
<evidence type="ECO:0000256" key="3">
    <source>
        <dbReference type="ARBA" id="ARBA00022692"/>
    </source>
</evidence>
<keyword evidence="4 7" id="KW-1133">Transmembrane helix</keyword>
<feature type="transmembrane region" description="Helical" evidence="7">
    <location>
        <begin position="237"/>
        <end position="257"/>
    </location>
</feature>
<dbReference type="PANTHER" id="PTHR45649">
    <property type="entry name" value="AMINO-ACID PERMEASE BAT1"/>
    <property type="match status" value="1"/>
</dbReference>
<evidence type="ECO:0000313" key="9">
    <source>
        <dbReference type="Proteomes" id="UP000051487"/>
    </source>
</evidence>
<dbReference type="PROSITE" id="PS00218">
    <property type="entry name" value="AMINO_ACID_PERMEASE_1"/>
    <property type="match status" value="1"/>
</dbReference>
<gene>
    <name evidence="8" type="ORF">ALT_8946</name>
</gene>
<evidence type="ECO:0000256" key="6">
    <source>
        <dbReference type="SAM" id="MobiDB-lite"/>
    </source>
</evidence>
<dbReference type="Proteomes" id="UP000051487">
    <property type="component" value="Unassembled WGS sequence"/>
</dbReference>
<dbReference type="PANTHER" id="PTHR45649:SF7">
    <property type="entry name" value="CHOLINE TRANSPORT PROTEIN"/>
    <property type="match status" value="1"/>
</dbReference>
<comment type="caution">
    <text evidence="8">The sequence shown here is derived from an EMBL/GenBank/DDBJ whole genome shotgun (WGS) entry which is preliminary data.</text>
</comment>
<organism evidence="8 9">
    <name type="scientific">Aspergillus lentulus</name>
    <dbReference type="NCBI Taxonomy" id="293939"/>
    <lineage>
        <taxon>Eukaryota</taxon>
        <taxon>Fungi</taxon>
        <taxon>Dikarya</taxon>
        <taxon>Ascomycota</taxon>
        <taxon>Pezizomycotina</taxon>
        <taxon>Eurotiomycetes</taxon>
        <taxon>Eurotiomycetidae</taxon>
        <taxon>Eurotiales</taxon>
        <taxon>Aspergillaceae</taxon>
        <taxon>Aspergillus</taxon>
        <taxon>Aspergillus subgen. Fumigati</taxon>
    </lineage>
</organism>
<feature type="transmembrane region" description="Helical" evidence="7">
    <location>
        <begin position="77"/>
        <end position="96"/>
    </location>
</feature>
<dbReference type="GO" id="GO:0006865">
    <property type="term" value="P:amino acid transport"/>
    <property type="evidence" value="ECO:0007669"/>
    <property type="project" value="InterPro"/>
</dbReference>
<feature type="transmembrane region" description="Helical" evidence="7">
    <location>
        <begin position="320"/>
        <end position="349"/>
    </location>
</feature>
<name>A0AAN4PRY6_ASPLE</name>
<dbReference type="EMBL" id="BCLY01000016">
    <property type="protein sequence ID" value="GAQ11625.1"/>
    <property type="molecule type" value="Genomic_DNA"/>
</dbReference>
<keyword evidence="5 7" id="KW-0472">Membrane</keyword>
<evidence type="ECO:0000256" key="5">
    <source>
        <dbReference type="ARBA" id="ARBA00023136"/>
    </source>
</evidence>
<evidence type="ECO:0000256" key="1">
    <source>
        <dbReference type="ARBA" id="ARBA00004141"/>
    </source>
</evidence>
<feature type="transmembrane region" description="Helical" evidence="7">
    <location>
        <begin position="441"/>
        <end position="466"/>
    </location>
</feature>
<comment type="subcellular location">
    <subcellularLocation>
        <location evidence="1">Membrane</location>
        <topology evidence="1">Multi-pass membrane protein</topology>
    </subcellularLocation>
</comment>
<feature type="transmembrane region" description="Helical" evidence="7">
    <location>
        <begin position="199"/>
        <end position="217"/>
    </location>
</feature>
<keyword evidence="2" id="KW-0813">Transport</keyword>
<reference evidence="8 9" key="1">
    <citation type="submission" date="2015-11" db="EMBL/GenBank/DDBJ databases">
        <title>Aspergillus lentulus strain IFM 54703T.</title>
        <authorList>
            <person name="Kusuya Y."/>
            <person name="Sakai K."/>
            <person name="Kamei K."/>
            <person name="Takahashi H."/>
            <person name="Yaguchi T."/>
        </authorList>
    </citation>
    <scope>NUCLEOTIDE SEQUENCE [LARGE SCALE GENOMIC DNA]</scope>
    <source>
        <strain evidence="8 9">IFM 54703</strain>
    </source>
</reference>
<feature type="transmembrane region" description="Helical" evidence="7">
    <location>
        <begin position="125"/>
        <end position="149"/>
    </location>
</feature>
<feature type="transmembrane region" description="Helical" evidence="7">
    <location>
        <begin position="478"/>
        <end position="497"/>
    </location>
</feature>
<feature type="transmembrane region" description="Helical" evidence="7">
    <location>
        <begin position="407"/>
        <end position="429"/>
    </location>
</feature>
<keyword evidence="3 7" id="KW-0812">Transmembrane</keyword>
<evidence type="ECO:0000313" key="8">
    <source>
        <dbReference type="EMBL" id="GAQ11625.1"/>
    </source>
</evidence>
<feature type="transmembrane region" description="Helical" evidence="7">
    <location>
        <begin position="277"/>
        <end position="300"/>
    </location>
</feature>
<feature type="transmembrane region" description="Helical" evidence="7">
    <location>
        <begin position="169"/>
        <end position="187"/>
    </location>
</feature>
<evidence type="ECO:0000256" key="2">
    <source>
        <dbReference type="ARBA" id="ARBA00022448"/>
    </source>
</evidence>
<dbReference type="PIRSF" id="PIRSF006060">
    <property type="entry name" value="AA_transporter"/>
    <property type="match status" value="1"/>
</dbReference>
<dbReference type="InterPro" id="IPR002293">
    <property type="entry name" value="AA/rel_permease1"/>
</dbReference>
<dbReference type="AlphaFoldDB" id="A0AAN4PRY6"/>
<feature type="region of interest" description="Disordered" evidence="6">
    <location>
        <begin position="1"/>
        <end position="36"/>
    </location>
</feature>
<dbReference type="InterPro" id="IPR004840">
    <property type="entry name" value="Amino_acid_permease_CS"/>
</dbReference>